<dbReference type="PANTHER" id="PTHR43662:SF3">
    <property type="entry name" value="DOMAIN PROTEIN, PUTATIVE (AFU_ORTHOLOGUE AFUA_6G11970)-RELATED"/>
    <property type="match status" value="1"/>
</dbReference>
<evidence type="ECO:0000313" key="7">
    <source>
        <dbReference type="Proteomes" id="UP001056132"/>
    </source>
</evidence>
<dbReference type="PANTHER" id="PTHR43662">
    <property type="match status" value="1"/>
</dbReference>
<dbReference type="KEGG" id="ccam:M5D45_27160"/>
<dbReference type="Proteomes" id="UP001056132">
    <property type="component" value="Chromosome 2"/>
</dbReference>
<evidence type="ECO:0000256" key="1">
    <source>
        <dbReference type="ARBA" id="ARBA00004613"/>
    </source>
</evidence>
<evidence type="ECO:0000256" key="3">
    <source>
        <dbReference type="ARBA" id="ARBA00022729"/>
    </source>
</evidence>
<dbReference type="AlphaFoldDB" id="A0AAE9I4W9"/>
<dbReference type="GO" id="GO:0005576">
    <property type="term" value="C:extracellular region"/>
    <property type="evidence" value="ECO:0007669"/>
    <property type="project" value="UniProtKB-SubCell"/>
</dbReference>
<reference evidence="6" key="2">
    <citation type="submission" date="2022-05" db="EMBL/GenBank/DDBJ databases">
        <authorList>
            <person name="Kunte H.-J."/>
        </authorList>
    </citation>
    <scope>NUCLEOTIDE SEQUENCE</scope>
    <source>
        <strain evidence="6">G5</strain>
    </source>
</reference>
<accession>A0AAE9I4W9</accession>
<dbReference type="NCBIfam" id="NF033679">
    <property type="entry name" value="DNRLRE_dom"/>
    <property type="match status" value="1"/>
</dbReference>
<dbReference type="Pfam" id="PF24517">
    <property type="entry name" value="CBM96"/>
    <property type="match status" value="1"/>
</dbReference>
<protein>
    <submittedName>
        <fullName evidence="6">DUF1996 domain-containing protein</fullName>
    </submittedName>
</protein>
<organism evidence="6 7">
    <name type="scientific">Cupriavidus campinensis</name>
    <dbReference type="NCBI Taxonomy" id="151783"/>
    <lineage>
        <taxon>Bacteria</taxon>
        <taxon>Pseudomonadati</taxon>
        <taxon>Pseudomonadota</taxon>
        <taxon>Betaproteobacteria</taxon>
        <taxon>Burkholderiales</taxon>
        <taxon>Burkholderiaceae</taxon>
        <taxon>Cupriavidus</taxon>
    </lineage>
</organism>
<evidence type="ECO:0000259" key="5">
    <source>
        <dbReference type="Pfam" id="PF24517"/>
    </source>
</evidence>
<dbReference type="RefSeq" id="WP_211943481.1">
    <property type="nucleotide sequence ID" value="NZ_CAJPVH010000025.1"/>
</dbReference>
<keyword evidence="2" id="KW-0964">Secreted</keyword>
<proteinExistence type="predicted"/>
<reference evidence="6" key="1">
    <citation type="journal article" date="2022" name="Microbiol. Resour. Announc.">
        <title>Genome Sequence of Cupriavidus campinensis Strain G5, a Member of a Bacterial Consortium Capable of Polyethylene Degradation.</title>
        <authorList>
            <person name="Schneider B."/>
            <person name="Pfeiffer F."/>
            <person name="Dyall-Smith M."/>
            <person name="Kunte H.J."/>
        </authorList>
    </citation>
    <scope>NUCLEOTIDE SEQUENCE</scope>
    <source>
        <strain evidence="6">G5</strain>
    </source>
</reference>
<evidence type="ECO:0000259" key="4">
    <source>
        <dbReference type="Pfam" id="PF09362"/>
    </source>
</evidence>
<dbReference type="InterPro" id="IPR055372">
    <property type="entry name" value="CBM96"/>
</dbReference>
<dbReference type="InterPro" id="IPR018535">
    <property type="entry name" value="DUF1996"/>
</dbReference>
<evidence type="ECO:0000256" key="2">
    <source>
        <dbReference type="ARBA" id="ARBA00022525"/>
    </source>
</evidence>
<keyword evidence="3" id="KW-0732">Signal</keyword>
<dbReference type="Pfam" id="PF09362">
    <property type="entry name" value="DUF1996"/>
    <property type="match status" value="1"/>
</dbReference>
<evidence type="ECO:0000313" key="6">
    <source>
        <dbReference type="EMBL" id="URF06758.1"/>
    </source>
</evidence>
<feature type="domain" description="DUF1996" evidence="4">
    <location>
        <begin position="51"/>
        <end position="281"/>
    </location>
</feature>
<comment type="subcellular location">
    <subcellularLocation>
        <location evidence="1">Secreted</location>
    </subcellularLocation>
</comment>
<dbReference type="EMBL" id="CP097331">
    <property type="protein sequence ID" value="URF06758.1"/>
    <property type="molecule type" value="Genomic_DNA"/>
</dbReference>
<feature type="domain" description="Carbohydrate-binding module family 96" evidence="5">
    <location>
        <begin position="308"/>
        <end position="462"/>
    </location>
</feature>
<sequence length="473" mass="51155">MKSRLYYSIAVLCGGLLVAAVWLGAPSARGEAVGEGAANVSCRYSHRLPDDPIIYPGKPGIAMSHDFFGHTTTDGNTTAEDLYTEHSSTCENAADNTAYWAPSLMLPDGRVVAPGYHKTYYQNRAFPANTHRRVTVIPPGLQMLAGDHRGSGPSVAVNFLCTGSKRGYTRTPPNDCVPDANGNVQLNIALAFPNCWDGVHLHPFRSGRNNIAYANSDGTCPADYPVPLPHLSFNLAYQIGAVTDLTNAQLSMDPTLDDNGNVVSLNWGSLYTAHADFFNGWTEDAMRYMVEYCMNLGRSCSSTVAYAFTQVTADATVRGGETANDNFGQADSLFTQRAVGSEPESKIYIMFPIPKGALEIPPEFTPQYRLLIWGGGVDATAIISAHSTTTNWHEDHINSHNAPTCGGTSATLYLDTYKQYRYFNVTNLVKTAIAAGEDTVSFCIRGNSSGNAFKFDSKEGAHGAILYLYAVNS</sequence>
<gene>
    <name evidence="6" type="ORF">M5D45_27160</name>
</gene>
<name>A0AAE9I4W9_9BURK</name>